<dbReference type="InParanoid" id="B8MLX4"/>
<evidence type="ECO:0000313" key="1">
    <source>
        <dbReference type="EMBL" id="EED13486.1"/>
    </source>
</evidence>
<proteinExistence type="predicted"/>
<dbReference type="STRING" id="441959.B8MLX4"/>
<keyword evidence="2" id="KW-1185">Reference proteome</keyword>
<accession>B8MLX4</accession>
<dbReference type="AlphaFoldDB" id="B8MLX4"/>
<reference evidence="2" key="1">
    <citation type="journal article" date="2015" name="Genome Announc.">
        <title>Genome sequence of the AIDS-associated pathogen Penicillium marneffei (ATCC18224) and its near taxonomic relative Talaromyces stipitatus (ATCC10500).</title>
        <authorList>
            <person name="Nierman W.C."/>
            <person name="Fedorova-Abrams N.D."/>
            <person name="Andrianopoulos A."/>
        </authorList>
    </citation>
    <scope>NUCLEOTIDE SEQUENCE [LARGE SCALE GENOMIC DNA]</scope>
    <source>
        <strain evidence="2">ATCC 10500 / CBS 375.48 / QM 6759 / NRRL 1006</strain>
    </source>
</reference>
<sequence>MGRPLNMTPILETHGASLEKLSIHEFEHDCRYATGNSTWVRSVLSVSEVEQIVLSAPNLKELTLDVYRSSNKWPNSMLKVLSKFPHLARLTMNFNLEDPSMSKYAERCLVDERARDKYSIIHGLMEPQLNYTTAGEIFHTIRQYQADTKLRNVTISAGDFRRRVGGGLRFIPHYEWNKPVRYDCWMEENMIKCTGQHDIHFDDKVFL</sequence>
<evidence type="ECO:0000313" key="2">
    <source>
        <dbReference type="Proteomes" id="UP000001745"/>
    </source>
</evidence>
<dbReference type="HOGENOM" id="CLU_1327164_0_0_1"/>
<gene>
    <name evidence="1" type="ORF">TSTA_097420</name>
</gene>
<dbReference type="VEuPathDB" id="FungiDB:TSTA_097420"/>
<dbReference type="RefSeq" id="XP_002485724.1">
    <property type="nucleotide sequence ID" value="XM_002485679.1"/>
</dbReference>
<evidence type="ECO:0008006" key="3">
    <source>
        <dbReference type="Google" id="ProtNLM"/>
    </source>
</evidence>
<protein>
    <recommendedName>
        <fullName evidence="3">F-box domain protein</fullName>
    </recommendedName>
</protein>
<organism evidence="1 2">
    <name type="scientific">Talaromyces stipitatus (strain ATCC 10500 / CBS 375.48 / QM 6759 / NRRL 1006)</name>
    <name type="common">Penicillium stipitatum</name>
    <dbReference type="NCBI Taxonomy" id="441959"/>
    <lineage>
        <taxon>Eukaryota</taxon>
        <taxon>Fungi</taxon>
        <taxon>Dikarya</taxon>
        <taxon>Ascomycota</taxon>
        <taxon>Pezizomycotina</taxon>
        <taxon>Eurotiomycetes</taxon>
        <taxon>Eurotiomycetidae</taxon>
        <taxon>Eurotiales</taxon>
        <taxon>Trichocomaceae</taxon>
        <taxon>Talaromyces</taxon>
        <taxon>Talaromyces sect. Talaromyces</taxon>
    </lineage>
</organism>
<dbReference type="EMBL" id="EQ962658">
    <property type="protein sequence ID" value="EED13486.1"/>
    <property type="molecule type" value="Genomic_DNA"/>
</dbReference>
<dbReference type="Proteomes" id="UP000001745">
    <property type="component" value="Unassembled WGS sequence"/>
</dbReference>
<name>B8MLX4_TALSN</name>
<dbReference type="OrthoDB" id="4222480at2759"/>
<dbReference type="GeneID" id="8103440"/>
<dbReference type="PhylomeDB" id="B8MLX4"/>